<gene>
    <name evidence="1" type="ORF">GBAR_LOCUS28001</name>
</gene>
<name>A0AA35TNW1_GEOBA</name>
<accession>A0AA35TNW1</accession>
<organism evidence="1 2">
    <name type="scientific">Geodia barretti</name>
    <name type="common">Barrett's horny sponge</name>
    <dbReference type="NCBI Taxonomy" id="519541"/>
    <lineage>
        <taxon>Eukaryota</taxon>
        <taxon>Metazoa</taxon>
        <taxon>Porifera</taxon>
        <taxon>Demospongiae</taxon>
        <taxon>Heteroscleromorpha</taxon>
        <taxon>Tetractinellida</taxon>
        <taxon>Astrophorina</taxon>
        <taxon>Geodiidae</taxon>
        <taxon>Geodia</taxon>
    </lineage>
</organism>
<sequence>MASNGAVLEDIVDAWGEDMSATDEDSDTRRLLSEQAAPTAMAPLPAGEYGSIRRAQTPLVSLEPAV</sequence>
<evidence type="ECO:0000313" key="2">
    <source>
        <dbReference type="Proteomes" id="UP001174909"/>
    </source>
</evidence>
<evidence type="ECO:0000313" key="1">
    <source>
        <dbReference type="EMBL" id="CAI8051093.1"/>
    </source>
</evidence>
<proteinExistence type="predicted"/>
<comment type="caution">
    <text evidence="1">The sequence shown here is derived from an EMBL/GenBank/DDBJ whole genome shotgun (WGS) entry which is preliminary data.</text>
</comment>
<keyword evidence="2" id="KW-1185">Reference proteome</keyword>
<dbReference type="EMBL" id="CASHTH010003903">
    <property type="protein sequence ID" value="CAI8051093.1"/>
    <property type="molecule type" value="Genomic_DNA"/>
</dbReference>
<protein>
    <submittedName>
        <fullName evidence="1">Uncharacterized protein</fullName>
    </submittedName>
</protein>
<dbReference type="AlphaFoldDB" id="A0AA35TNW1"/>
<dbReference type="Proteomes" id="UP001174909">
    <property type="component" value="Unassembled WGS sequence"/>
</dbReference>
<reference evidence="1" key="1">
    <citation type="submission" date="2023-03" db="EMBL/GenBank/DDBJ databases">
        <authorList>
            <person name="Steffen K."/>
            <person name="Cardenas P."/>
        </authorList>
    </citation>
    <scope>NUCLEOTIDE SEQUENCE</scope>
</reference>